<keyword evidence="1" id="KW-0812">Transmembrane</keyword>
<evidence type="ECO:0000256" key="1">
    <source>
        <dbReference type="SAM" id="Phobius"/>
    </source>
</evidence>
<gene>
    <name evidence="2" type="ORF">FSZ31_05565</name>
</gene>
<dbReference type="Proteomes" id="UP000321129">
    <property type="component" value="Unassembled WGS sequence"/>
</dbReference>
<protein>
    <submittedName>
        <fullName evidence="2">Uncharacterized protein</fullName>
    </submittedName>
</protein>
<reference evidence="2 3" key="1">
    <citation type="submission" date="2019-08" db="EMBL/GenBank/DDBJ databases">
        <title>Sphingorhabdus soil sp. nov., isolated from arctic soil.</title>
        <authorList>
            <person name="Liu Y."/>
        </authorList>
    </citation>
    <scope>NUCLEOTIDE SEQUENCE [LARGE SCALE GENOMIC DNA]</scope>
    <source>
        <strain evidence="2 3">D-2Q-5-6</strain>
    </source>
</reference>
<evidence type="ECO:0000313" key="2">
    <source>
        <dbReference type="EMBL" id="TXC74458.1"/>
    </source>
</evidence>
<sequence>MADRAAAEIKGMAKQGMAHPGTKPMLTGMAIGAVAAAVLPVLTIPVGVVGGAAIALWQRVKR</sequence>
<keyword evidence="1" id="KW-1133">Transmembrane helix</keyword>
<proteinExistence type="predicted"/>
<keyword evidence="1" id="KW-0472">Membrane</keyword>
<dbReference type="EMBL" id="VOPY01000001">
    <property type="protein sequence ID" value="TXC74458.1"/>
    <property type="molecule type" value="Genomic_DNA"/>
</dbReference>
<dbReference type="OrthoDB" id="7410871at2"/>
<keyword evidence="3" id="KW-1185">Reference proteome</keyword>
<evidence type="ECO:0000313" key="3">
    <source>
        <dbReference type="Proteomes" id="UP000321129"/>
    </source>
</evidence>
<accession>A0A5C6UU27</accession>
<feature type="transmembrane region" description="Helical" evidence="1">
    <location>
        <begin position="30"/>
        <end position="57"/>
    </location>
</feature>
<comment type="caution">
    <text evidence="2">The sequence shown here is derived from an EMBL/GenBank/DDBJ whole genome shotgun (WGS) entry which is preliminary data.</text>
</comment>
<organism evidence="2 3">
    <name type="scientific">Flavisphingopyxis soli</name>
    <dbReference type="NCBI Taxonomy" id="2601267"/>
    <lineage>
        <taxon>Bacteria</taxon>
        <taxon>Pseudomonadati</taxon>
        <taxon>Pseudomonadota</taxon>
        <taxon>Alphaproteobacteria</taxon>
        <taxon>Sphingomonadales</taxon>
        <taxon>Sphingopyxidaceae</taxon>
        <taxon>Flavisphingopyxis</taxon>
    </lineage>
</organism>
<name>A0A5C6UU27_9SPHN</name>
<dbReference type="AlphaFoldDB" id="A0A5C6UU27"/>